<evidence type="ECO:0000256" key="5">
    <source>
        <dbReference type="HAMAP-Rule" id="MF_00374"/>
    </source>
</evidence>
<dbReference type="InterPro" id="IPR001854">
    <property type="entry name" value="Ribosomal_uL29"/>
</dbReference>
<evidence type="ECO:0000256" key="3">
    <source>
        <dbReference type="ARBA" id="ARBA00023274"/>
    </source>
</evidence>
<gene>
    <name evidence="5 6" type="primary">rpmC</name>
</gene>
<dbReference type="EMBL" id="KT006964">
    <property type="protein sequence ID" value="AKQ01379.1"/>
    <property type="molecule type" value="Genomic_DNA"/>
</dbReference>
<dbReference type="GO" id="GO:0005840">
    <property type="term" value="C:ribosome"/>
    <property type="evidence" value="ECO:0007669"/>
    <property type="project" value="UniProtKB-KW"/>
</dbReference>
<evidence type="ECO:0000256" key="1">
    <source>
        <dbReference type="ARBA" id="ARBA00009254"/>
    </source>
</evidence>
<dbReference type="InterPro" id="IPR036049">
    <property type="entry name" value="Ribosomal_uL29_sf"/>
</dbReference>
<keyword evidence="3 5" id="KW-0687">Ribonucleoprotein</keyword>
<accession>A0A0H4TLH4</accession>
<dbReference type="Gene3D" id="1.10.287.310">
    <property type="match status" value="1"/>
</dbReference>
<dbReference type="NCBIfam" id="TIGR00012">
    <property type="entry name" value="L29"/>
    <property type="match status" value="1"/>
</dbReference>
<evidence type="ECO:0000256" key="2">
    <source>
        <dbReference type="ARBA" id="ARBA00022980"/>
    </source>
</evidence>
<evidence type="ECO:0000256" key="4">
    <source>
        <dbReference type="ARBA" id="ARBA00035204"/>
    </source>
</evidence>
<dbReference type="GO" id="GO:0003735">
    <property type="term" value="F:structural constituent of ribosome"/>
    <property type="evidence" value="ECO:0007669"/>
    <property type="project" value="InterPro"/>
</dbReference>
<keyword evidence="2 5" id="KW-0689">Ribosomal protein</keyword>
<dbReference type="HAMAP" id="MF_00374">
    <property type="entry name" value="Ribosomal_uL29"/>
    <property type="match status" value="1"/>
</dbReference>
<dbReference type="Pfam" id="PF00831">
    <property type="entry name" value="Ribosomal_L29"/>
    <property type="match status" value="1"/>
</dbReference>
<proteinExistence type="inferred from homology"/>
<protein>
    <recommendedName>
        <fullName evidence="4 5">Large ribosomal subunit protein uL29</fullName>
    </recommendedName>
</protein>
<comment type="similarity">
    <text evidence="1 5">Belongs to the universal ribosomal protein uL29 family.</text>
</comment>
<sequence length="68" mass="8278">MEKIKQLRMQSISELQTLYDELSKEIFELNNEKSLHRKLEKPHLFRSKKRKRAQVLTLLKEKGEKPRE</sequence>
<name>A0A0H4TLH4_9BACT</name>
<dbReference type="GO" id="GO:0006412">
    <property type="term" value="P:translation"/>
    <property type="evidence" value="ECO:0007669"/>
    <property type="project" value="UniProtKB-UniRule"/>
</dbReference>
<dbReference type="SUPFAM" id="SSF46561">
    <property type="entry name" value="Ribosomal protein L29 (L29p)"/>
    <property type="match status" value="1"/>
</dbReference>
<organism evidence="6">
    <name type="scientific">uncultured Chlamydiae bacterium Rifle_16ft_4_minimus_1822</name>
    <dbReference type="NCBI Taxonomy" id="1665093"/>
    <lineage>
        <taxon>Bacteria</taxon>
        <taxon>Pseudomonadati</taxon>
        <taxon>Chlamydiota</taxon>
        <taxon>Chlamydiia</taxon>
        <taxon>environmental samples</taxon>
    </lineage>
</organism>
<dbReference type="AlphaFoldDB" id="A0A0H4TLH4"/>
<reference evidence="6" key="1">
    <citation type="journal article" date="2015" name="ISME J.">
        <title>Aquifer environment selects for microbial species cohorts in sediment and groundwater.</title>
        <authorList>
            <person name="Hug L.A."/>
            <person name="Thomas B.C."/>
            <person name="Brown C.T."/>
            <person name="Frischkorn K.R."/>
            <person name="Williams K.H."/>
            <person name="Tringe S.G."/>
            <person name="Banfield J.F."/>
        </authorList>
    </citation>
    <scope>NUCLEOTIDE SEQUENCE</scope>
</reference>
<dbReference type="GO" id="GO:1990904">
    <property type="term" value="C:ribonucleoprotein complex"/>
    <property type="evidence" value="ECO:0007669"/>
    <property type="project" value="UniProtKB-KW"/>
</dbReference>
<evidence type="ECO:0000313" key="6">
    <source>
        <dbReference type="EMBL" id="AKQ01379.1"/>
    </source>
</evidence>